<accession>A0A9D9HCQ5</accession>
<dbReference type="AlphaFoldDB" id="A0A9D9HCQ5"/>
<feature type="domain" description="BACON" evidence="8">
    <location>
        <begin position="59"/>
        <end position="114"/>
    </location>
</feature>
<evidence type="ECO:0000256" key="6">
    <source>
        <dbReference type="PIRSR" id="PIRSR606710-2"/>
    </source>
</evidence>
<dbReference type="Pfam" id="PF04616">
    <property type="entry name" value="Glyco_hydro_43"/>
    <property type="match status" value="1"/>
</dbReference>
<feature type="site" description="Important for catalytic activity, responsible for pKa modulation of the active site Glu and correct orientation of both the proton donor and substrate" evidence="6">
    <location>
        <position position="266"/>
    </location>
</feature>
<dbReference type="Gene3D" id="2.115.10.20">
    <property type="entry name" value="Glycosyl hydrolase domain, family 43"/>
    <property type="match status" value="1"/>
</dbReference>
<evidence type="ECO:0000256" key="2">
    <source>
        <dbReference type="ARBA" id="ARBA00022729"/>
    </source>
</evidence>
<evidence type="ECO:0000256" key="1">
    <source>
        <dbReference type="ARBA" id="ARBA00009865"/>
    </source>
</evidence>
<dbReference type="InterPro" id="IPR013783">
    <property type="entry name" value="Ig-like_fold"/>
</dbReference>
<dbReference type="EMBL" id="JADIMQ010000128">
    <property type="protein sequence ID" value="MBO8449400.1"/>
    <property type="molecule type" value="Genomic_DNA"/>
</dbReference>
<keyword evidence="4 7" id="KW-0326">Glycosidase</keyword>
<dbReference type="InterPro" id="IPR023296">
    <property type="entry name" value="Glyco_hydro_beta-prop_sf"/>
</dbReference>
<dbReference type="PANTHER" id="PTHR43817:SF1">
    <property type="entry name" value="HYDROLASE, FAMILY 43, PUTATIVE (AFU_ORTHOLOGUE AFUA_3G01660)-RELATED"/>
    <property type="match status" value="1"/>
</dbReference>
<evidence type="ECO:0000313" key="9">
    <source>
        <dbReference type="EMBL" id="MBO8449400.1"/>
    </source>
</evidence>
<dbReference type="InterPro" id="IPR024361">
    <property type="entry name" value="BACON"/>
</dbReference>
<dbReference type="InterPro" id="IPR006710">
    <property type="entry name" value="Glyco_hydro_43"/>
</dbReference>
<comment type="similarity">
    <text evidence="1 7">Belongs to the glycosyl hydrolase 43 family.</text>
</comment>
<dbReference type="PROSITE" id="PS51257">
    <property type="entry name" value="PROKAR_LIPOPROTEIN"/>
    <property type="match status" value="1"/>
</dbReference>
<reference evidence="9" key="2">
    <citation type="journal article" date="2021" name="PeerJ">
        <title>Extensive microbial diversity within the chicken gut microbiome revealed by metagenomics and culture.</title>
        <authorList>
            <person name="Gilroy R."/>
            <person name="Ravi A."/>
            <person name="Getino M."/>
            <person name="Pursley I."/>
            <person name="Horton D.L."/>
            <person name="Alikhan N.F."/>
            <person name="Baker D."/>
            <person name="Gharbi K."/>
            <person name="Hall N."/>
            <person name="Watson M."/>
            <person name="Adriaenssens E.M."/>
            <person name="Foster-Nyarko E."/>
            <person name="Jarju S."/>
            <person name="Secka A."/>
            <person name="Antonio M."/>
            <person name="Oren A."/>
            <person name="Chaudhuri R.R."/>
            <person name="La Ragione R."/>
            <person name="Hildebrand F."/>
            <person name="Pallen M.J."/>
        </authorList>
    </citation>
    <scope>NUCLEOTIDE SEQUENCE</scope>
    <source>
        <strain evidence="9">20514</strain>
    </source>
</reference>
<evidence type="ECO:0000313" key="10">
    <source>
        <dbReference type="Proteomes" id="UP000810252"/>
    </source>
</evidence>
<dbReference type="Pfam" id="PF13004">
    <property type="entry name" value="BACON"/>
    <property type="match status" value="1"/>
</dbReference>
<organism evidence="9 10">
    <name type="scientific">Candidatus Cryptobacteroides merdigallinarum</name>
    <dbReference type="NCBI Taxonomy" id="2840770"/>
    <lineage>
        <taxon>Bacteria</taxon>
        <taxon>Pseudomonadati</taxon>
        <taxon>Bacteroidota</taxon>
        <taxon>Bacteroidia</taxon>
        <taxon>Bacteroidales</taxon>
        <taxon>Candidatus Cryptobacteroides</taxon>
    </lineage>
</organism>
<dbReference type="SUPFAM" id="SSF75005">
    <property type="entry name" value="Arabinanase/levansucrase/invertase"/>
    <property type="match status" value="1"/>
</dbReference>
<evidence type="ECO:0000256" key="4">
    <source>
        <dbReference type="ARBA" id="ARBA00023295"/>
    </source>
</evidence>
<proteinExistence type="inferred from homology"/>
<feature type="active site" description="Proton acceptor" evidence="5">
    <location>
        <position position="130"/>
    </location>
</feature>
<sequence>MKKFYHILIGIAMVSAVGCSCSKAETDEDNSAPFVKANISERTVSGSAGQFEIYITSNTSWTASSQVDWLTVEPETGKGNRAVTIKYDGSTEERKGSVRITAEGTTPVTISITQSYQTFANPISPWTMPDPYIVKDGSYYYACKAMGNGIGVSRSDKLTEIQSTTPKVFTMPGDTSPYIWNIKDVWAPELFHIDGKWYIYYAAGRGENGYGTQRTGVLRSTTDDPTVVGGWEDMGMIFTGDEEDFKKVTVGDNSTNNVDNTVYAIDMTTFELNDQRYAVWSGNRSREDGSKQDIYIATMSNPWTINSPRVEISRADQPWEMITTSNSINEGPAILINEEAKKLFCVYSCNGSWTTNYRLGYLMLDMETGDPMNPNDWTKSKNQVFYRFDNNQTGNGVNGVGHCSFTKSPDGTEDWIIYHTIQSVSGGWSNRWAFAQKVNWNEDGTPDFGEPVGWGEPVVLPSGETL</sequence>
<dbReference type="CDD" id="cd14948">
    <property type="entry name" value="BACON"/>
    <property type="match status" value="1"/>
</dbReference>
<dbReference type="CDD" id="cd18820">
    <property type="entry name" value="GH43_LbAraf43-like"/>
    <property type="match status" value="1"/>
</dbReference>
<dbReference type="Gene3D" id="2.60.40.10">
    <property type="entry name" value="Immunoglobulins"/>
    <property type="match status" value="1"/>
</dbReference>
<keyword evidence="2" id="KW-0732">Signal</keyword>
<protein>
    <submittedName>
        <fullName evidence="9">Family 43 glycosylhydrolase</fullName>
    </submittedName>
</protein>
<dbReference type="GO" id="GO:0005975">
    <property type="term" value="P:carbohydrate metabolic process"/>
    <property type="evidence" value="ECO:0007669"/>
    <property type="project" value="InterPro"/>
</dbReference>
<comment type="caution">
    <text evidence="9">The sequence shown here is derived from an EMBL/GenBank/DDBJ whole genome shotgun (WGS) entry which is preliminary data.</text>
</comment>
<gene>
    <name evidence="9" type="ORF">IAC29_09035</name>
</gene>
<name>A0A9D9HCQ5_9BACT</name>
<dbReference type="GO" id="GO:0004553">
    <property type="term" value="F:hydrolase activity, hydrolyzing O-glycosyl compounds"/>
    <property type="evidence" value="ECO:0007669"/>
    <property type="project" value="InterPro"/>
</dbReference>
<evidence type="ECO:0000256" key="5">
    <source>
        <dbReference type="PIRSR" id="PIRSR606710-1"/>
    </source>
</evidence>
<keyword evidence="3 7" id="KW-0378">Hydrolase</keyword>
<reference evidence="9" key="1">
    <citation type="submission" date="2020-10" db="EMBL/GenBank/DDBJ databases">
        <authorList>
            <person name="Gilroy R."/>
        </authorList>
    </citation>
    <scope>NUCLEOTIDE SEQUENCE</scope>
    <source>
        <strain evidence="9">20514</strain>
    </source>
</reference>
<evidence type="ECO:0000259" key="8">
    <source>
        <dbReference type="Pfam" id="PF13004"/>
    </source>
</evidence>
<feature type="active site" description="Proton donor" evidence="5">
    <location>
        <position position="330"/>
    </location>
</feature>
<evidence type="ECO:0000256" key="7">
    <source>
        <dbReference type="RuleBase" id="RU361187"/>
    </source>
</evidence>
<dbReference type="Proteomes" id="UP000810252">
    <property type="component" value="Unassembled WGS sequence"/>
</dbReference>
<evidence type="ECO:0000256" key="3">
    <source>
        <dbReference type="ARBA" id="ARBA00022801"/>
    </source>
</evidence>
<dbReference type="PANTHER" id="PTHR43817">
    <property type="entry name" value="GLYCOSYL HYDROLASE"/>
    <property type="match status" value="1"/>
</dbReference>